<reference evidence="3 4" key="1">
    <citation type="submission" date="2018-02" db="EMBL/GenBank/DDBJ databases">
        <title>Comparative genomes isolates from brazilian mangrove.</title>
        <authorList>
            <person name="Araujo J.E."/>
            <person name="Taketani R.G."/>
            <person name="Silva M.C.P."/>
            <person name="Loureco M.V."/>
            <person name="Andreote F.D."/>
        </authorList>
    </citation>
    <scope>NUCLEOTIDE SEQUENCE [LARGE SCALE GENOMIC DNA]</scope>
    <source>
        <strain evidence="3 4">Hex-1 MGV</strain>
    </source>
</reference>
<dbReference type="RefSeq" id="WP_105332627.1">
    <property type="nucleotide sequence ID" value="NZ_PUHY01000015.1"/>
</dbReference>
<feature type="region of interest" description="Disordered" evidence="1">
    <location>
        <begin position="1"/>
        <end position="33"/>
    </location>
</feature>
<sequence>MSDTPENAPETEASEATPAPAVDHAHDAPTAPNYDDLNTPMIALVGFLSAIVTFICIIGLQAAYLQYSTTHEAAKRDVRLGAVESILSAQKAKLNNGYTWVNKETKTIGMPIDQAMKVVAQQYESN</sequence>
<feature type="transmembrane region" description="Helical" evidence="2">
    <location>
        <begin position="41"/>
        <end position="65"/>
    </location>
</feature>
<dbReference type="Proteomes" id="UP000238322">
    <property type="component" value="Unassembled WGS sequence"/>
</dbReference>
<dbReference type="AlphaFoldDB" id="A0A2S8FB86"/>
<accession>A0A2S8FB86</accession>
<dbReference type="EMBL" id="PUHY01000015">
    <property type="protein sequence ID" value="PQO29433.1"/>
    <property type="molecule type" value="Genomic_DNA"/>
</dbReference>
<gene>
    <name evidence="3" type="ORF">C5Y83_25540</name>
</gene>
<feature type="compositionally biased region" description="Low complexity" evidence="1">
    <location>
        <begin position="1"/>
        <end position="32"/>
    </location>
</feature>
<protein>
    <submittedName>
        <fullName evidence="3">Uncharacterized protein</fullName>
    </submittedName>
</protein>
<dbReference type="OrthoDB" id="290157at2"/>
<evidence type="ECO:0000256" key="2">
    <source>
        <dbReference type="SAM" id="Phobius"/>
    </source>
</evidence>
<evidence type="ECO:0000256" key="1">
    <source>
        <dbReference type="SAM" id="MobiDB-lite"/>
    </source>
</evidence>
<keyword evidence="2" id="KW-0812">Transmembrane</keyword>
<evidence type="ECO:0000313" key="4">
    <source>
        <dbReference type="Proteomes" id="UP000238322"/>
    </source>
</evidence>
<keyword evidence="2" id="KW-0472">Membrane</keyword>
<proteinExistence type="predicted"/>
<organism evidence="3 4">
    <name type="scientific">Blastopirellula marina</name>
    <dbReference type="NCBI Taxonomy" id="124"/>
    <lineage>
        <taxon>Bacteria</taxon>
        <taxon>Pseudomonadati</taxon>
        <taxon>Planctomycetota</taxon>
        <taxon>Planctomycetia</taxon>
        <taxon>Pirellulales</taxon>
        <taxon>Pirellulaceae</taxon>
        <taxon>Blastopirellula</taxon>
    </lineage>
</organism>
<evidence type="ECO:0000313" key="3">
    <source>
        <dbReference type="EMBL" id="PQO29433.1"/>
    </source>
</evidence>
<name>A0A2S8FB86_9BACT</name>
<comment type="caution">
    <text evidence="3">The sequence shown here is derived from an EMBL/GenBank/DDBJ whole genome shotgun (WGS) entry which is preliminary data.</text>
</comment>
<keyword evidence="2" id="KW-1133">Transmembrane helix</keyword>